<dbReference type="RefSeq" id="WP_115363788.1">
    <property type="nucleotide sequence ID" value="NZ_QDKL01000004.1"/>
</dbReference>
<evidence type="ECO:0000313" key="2">
    <source>
        <dbReference type="Proteomes" id="UP000443582"/>
    </source>
</evidence>
<dbReference type="Pfam" id="PF11927">
    <property type="entry name" value="HODM_asu-like"/>
    <property type="match status" value="1"/>
</dbReference>
<organism evidence="1 2">
    <name type="scientific">Halobacteriovorax vibrionivorans</name>
    <dbReference type="NCBI Taxonomy" id="2152716"/>
    <lineage>
        <taxon>Bacteria</taxon>
        <taxon>Pseudomonadati</taxon>
        <taxon>Bdellovibrionota</taxon>
        <taxon>Bacteriovoracia</taxon>
        <taxon>Bacteriovoracales</taxon>
        <taxon>Halobacteriovoraceae</taxon>
        <taxon>Halobacteriovorax</taxon>
    </lineage>
</organism>
<name>A0ABY0ID04_9BACT</name>
<comment type="caution">
    <text evidence="1">The sequence shown here is derived from an EMBL/GenBank/DDBJ whole genome shotgun (WGS) entry which is preliminary data.</text>
</comment>
<protein>
    <submittedName>
        <fullName evidence="1">DUF3445 domain-containing protein</fullName>
    </submittedName>
</protein>
<dbReference type="Proteomes" id="UP000443582">
    <property type="component" value="Unassembled WGS sequence"/>
</dbReference>
<keyword evidence="2" id="KW-1185">Reference proteome</keyword>
<proteinExistence type="predicted"/>
<evidence type="ECO:0000313" key="1">
    <source>
        <dbReference type="EMBL" id="RZF20375.1"/>
    </source>
</evidence>
<dbReference type="InterPro" id="IPR021848">
    <property type="entry name" value="HODM_asu-like"/>
</dbReference>
<accession>A0ABY0ID04</accession>
<sequence length="273" mass="31610">MYAPVKPLEFKEELFPLRKGKYEVSPGLSPLDSDVFLKDQNFNDYIEQKSICFNENKDKYLCLDEEFLSNESVYQNFLNQCASKDYSSIAQMTLNTQEDFALMKGEKAIAISLCFPNHWDPREKISQDFNHIHIPVADFGQIAKNATRLSRSLIERGPFKRFAWGLSTDTRLNHHPESPKGVSDELWYGRSFKNDGNHKLYMRIERQHMVGLAEENICLFTIRTYFLDVAQIPARELKLLKEAIVSMTDDTLSYKGIKKNLDDVISYIDELIG</sequence>
<reference evidence="2" key="1">
    <citation type="journal article" date="2019" name="Int. J. Syst. Evol. Microbiol.">
        <title>Halobacteriovorax valvorus sp. nov., a novel prokaryotic predator isolated from coastal seawater of China.</title>
        <authorList>
            <person name="Chen M.-X."/>
        </authorList>
    </citation>
    <scope>NUCLEOTIDE SEQUENCE [LARGE SCALE GENOMIC DNA]</scope>
    <source>
        <strain evidence="2">BL9</strain>
    </source>
</reference>
<dbReference type="EMBL" id="QDKL01000004">
    <property type="protein sequence ID" value="RZF20375.1"/>
    <property type="molecule type" value="Genomic_DNA"/>
</dbReference>
<gene>
    <name evidence="1" type="ORF">DAY19_14525</name>
</gene>